<keyword evidence="5 10" id="KW-0592">Phosphate transport</keyword>
<evidence type="ECO:0000256" key="5">
    <source>
        <dbReference type="ARBA" id="ARBA00022592"/>
    </source>
</evidence>
<comment type="caution">
    <text evidence="12">The sequence shown here is derived from an EMBL/GenBank/DDBJ whole genome shotgun (WGS) entry which is preliminary data.</text>
</comment>
<comment type="similarity">
    <text evidence="2 10">Belongs to the binding-protein-dependent transport system permease family. CysTW subfamily.</text>
</comment>
<dbReference type="InterPro" id="IPR011864">
    <property type="entry name" value="Phosphate_PstC"/>
</dbReference>
<keyword evidence="3 9" id="KW-0813">Transport</keyword>
<dbReference type="InterPro" id="IPR051124">
    <property type="entry name" value="Phosphate_Transport_Permease"/>
</dbReference>
<dbReference type="PANTHER" id="PTHR30425:SF1">
    <property type="entry name" value="PHOSPHATE TRANSPORT SYSTEM PERMEASE PROTEIN PSTC"/>
    <property type="match status" value="1"/>
</dbReference>
<accession>V7I7W0</accession>
<feature type="transmembrane region" description="Helical" evidence="9">
    <location>
        <begin position="210"/>
        <end position="231"/>
    </location>
</feature>
<dbReference type="Gene3D" id="1.10.3720.10">
    <property type="entry name" value="MetI-like"/>
    <property type="match status" value="1"/>
</dbReference>
<dbReference type="SUPFAM" id="SSF161098">
    <property type="entry name" value="MetI-like"/>
    <property type="match status" value="1"/>
</dbReference>
<keyword evidence="6 9" id="KW-0812">Transmembrane</keyword>
<feature type="transmembrane region" description="Helical" evidence="9">
    <location>
        <begin position="79"/>
        <end position="109"/>
    </location>
</feature>
<feature type="transmembrane region" description="Helical" evidence="9">
    <location>
        <begin position="24"/>
        <end position="46"/>
    </location>
</feature>
<evidence type="ECO:0000313" key="12">
    <source>
        <dbReference type="EMBL" id="ETA82270.1"/>
    </source>
</evidence>
<protein>
    <recommendedName>
        <fullName evidence="10">Phosphate transport system permease protein</fullName>
    </recommendedName>
</protein>
<dbReference type="PROSITE" id="PS50928">
    <property type="entry name" value="ABC_TM1"/>
    <property type="match status" value="1"/>
</dbReference>
<dbReference type="PATRIC" id="fig|994573.3.peg.361"/>
<dbReference type="InterPro" id="IPR000515">
    <property type="entry name" value="MetI-like"/>
</dbReference>
<dbReference type="eggNOG" id="COG0573">
    <property type="taxonomic scope" value="Bacteria"/>
</dbReference>
<sequence length="313" mass="33554">MSIRSNISKDYHKRRKIMDAIGKTIFRTAGMISAVLIVLIFVFITIRGIRVFLPNYEYGQVNLIDFLTGLVWRQDQGNYGVLFIVINTLVASIGAAILSFPISVLTALFIVKIAPKNLKSLFTTVVELLAAIPSVVYGVFAAGVIVKGVEGIAAAFGVSTFGGNSLLAVIILLAIMIFPTMTSIAIVAIQSVDVKIELGSLALGASKTQTNFKVVLAAAKSGIFAGLILGLGRAFGEATAVSMVAGNKFYGPTTSIFDITRTLTSTMLSGLKETSGLDYDIRFSVGIVLMMVILMTNFLVHWVKRRIGSVTNE</sequence>
<dbReference type="PANTHER" id="PTHR30425">
    <property type="entry name" value="PHOSPHATE TRANSPORT SYSTEM PERMEASE PROTEIN PST"/>
    <property type="match status" value="1"/>
</dbReference>
<name>V7I7W0_9CLOT</name>
<dbReference type="Pfam" id="PF00528">
    <property type="entry name" value="BPD_transp_1"/>
    <property type="match status" value="1"/>
</dbReference>
<reference evidence="12 13" key="1">
    <citation type="journal article" date="2014" name="Genome Announc.">
        <title>Genome Sequence of Youngiibacter fragilis, the Type Strain of the Genus Youngiibacter.</title>
        <authorList>
            <person name="Wawrik C.B."/>
            <person name="Callaghan A.V."/>
            <person name="Stamps B.W."/>
            <person name="Wawrik B."/>
        </authorList>
    </citation>
    <scope>NUCLEOTIDE SEQUENCE [LARGE SCALE GENOMIC DNA]</scope>
    <source>
        <strain evidence="12 13">232.1</strain>
    </source>
</reference>
<evidence type="ECO:0000256" key="1">
    <source>
        <dbReference type="ARBA" id="ARBA00004651"/>
    </source>
</evidence>
<keyword evidence="7 9" id="KW-1133">Transmembrane helix</keyword>
<gene>
    <name evidence="12" type="ORF">T472_0201945</name>
</gene>
<evidence type="ECO:0000256" key="3">
    <source>
        <dbReference type="ARBA" id="ARBA00022448"/>
    </source>
</evidence>
<dbReference type="InterPro" id="IPR035906">
    <property type="entry name" value="MetI-like_sf"/>
</dbReference>
<dbReference type="EMBL" id="AXUN02000030">
    <property type="protein sequence ID" value="ETA82270.1"/>
    <property type="molecule type" value="Genomic_DNA"/>
</dbReference>
<evidence type="ECO:0000256" key="10">
    <source>
        <dbReference type="RuleBase" id="RU363054"/>
    </source>
</evidence>
<keyword evidence="13" id="KW-1185">Reference proteome</keyword>
<organism evidence="12 13">
    <name type="scientific">Youngiibacter fragilis 232.1</name>
    <dbReference type="NCBI Taxonomy" id="994573"/>
    <lineage>
        <taxon>Bacteria</taxon>
        <taxon>Bacillati</taxon>
        <taxon>Bacillota</taxon>
        <taxon>Clostridia</taxon>
        <taxon>Eubacteriales</taxon>
        <taxon>Clostridiaceae</taxon>
        <taxon>Youngiibacter</taxon>
    </lineage>
</organism>
<keyword evidence="8 9" id="KW-0472">Membrane</keyword>
<dbReference type="AlphaFoldDB" id="V7I7W0"/>
<evidence type="ECO:0000256" key="4">
    <source>
        <dbReference type="ARBA" id="ARBA00022475"/>
    </source>
</evidence>
<evidence type="ECO:0000256" key="8">
    <source>
        <dbReference type="ARBA" id="ARBA00023136"/>
    </source>
</evidence>
<feature type="transmembrane region" description="Helical" evidence="9">
    <location>
        <begin position="281"/>
        <end position="300"/>
    </location>
</feature>
<comment type="subcellular location">
    <subcellularLocation>
        <location evidence="1 9">Cell membrane</location>
        <topology evidence="1 9">Multi-pass membrane protein</topology>
    </subcellularLocation>
</comment>
<feature type="transmembrane region" description="Helical" evidence="9">
    <location>
        <begin position="121"/>
        <end position="146"/>
    </location>
</feature>
<dbReference type="GO" id="GO:0006817">
    <property type="term" value="P:phosphate ion transport"/>
    <property type="evidence" value="ECO:0007669"/>
    <property type="project" value="UniProtKB-KW"/>
</dbReference>
<evidence type="ECO:0000256" key="2">
    <source>
        <dbReference type="ARBA" id="ARBA00007069"/>
    </source>
</evidence>
<evidence type="ECO:0000256" key="7">
    <source>
        <dbReference type="ARBA" id="ARBA00022989"/>
    </source>
</evidence>
<evidence type="ECO:0000256" key="6">
    <source>
        <dbReference type="ARBA" id="ARBA00022692"/>
    </source>
</evidence>
<dbReference type="GO" id="GO:0005315">
    <property type="term" value="F:phosphate transmembrane transporter activity"/>
    <property type="evidence" value="ECO:0007669"/>
    <property type="project" value="InterPro"/>
</dbReference>
<comment type="function">
    <text evidence="10">Part of the binding-protein-dependent transport system for phosphate; probably responsible for the translocation of the substrate across the membrane.</text>
</comment>
<dbReference type="CDD" id="cd06261">
    <property type="entry name" value="TM_PBP2"/>
    <property type="match status" value="1"/>
</dbReference>
<dbReference type="Proteomes" id="UP000017747">
    <property type="component" value="Unassembled WGS sequence"/>
</dbReference>
<proteinExistence type="inferred from homology"/>
<feature type="transmembrane region" description="Helical" evidence="9">
    <location>
        <begin position="166"/>
        <end position="189"/>
    </location>
</feature>
<feature type="domain" description="ABC transmembrane type-1" evidence="11">
    <location>
        <begin position="85"/>
        <end position="300"/>
    </location>
</feature>
<dbReference type="NCBIfam" id="TIGR02138">
    <property type="entry name" value="phosphate_pstC"/>
    <property type="match status" value="1"/>
</dbReference>
<evidence type="ECO:0000256" key="9">
    <source>
        <dbReference type="RuleBase" id="RU363032"/>
    </source>
</evidence>
<keyword evidence="4 10" id="KW-1003">Cell membrane</keyword>
<dbReference type="GO" id="GO:0005886">
    <property type="term" value="C:plasma membrane"/>
    <property type="evidence" value="ECO:0007669"/>
    <property type="project" value="UniProtKB-SubCell"/>
</dbReference>
<evidence type="ECO:0000313" key="13">
    <source>
        <dbReference type="Proteomes" id="UP000017747"/>
    </source>
</evidence>
<dbReference type="STRING" id="994573.T472_0201945"/>
<evidence type="ECO:0000259" key="11">
    <source>
        <dbReference type="PROSITE" id="PS50928"/>
    </source>
</evidence>